<sequence>MKTVPNQNQESTSNSEFSSIDQVIKDNGLNTDSNVDYIIMALARMKAWPSVVKYTGITKSRSRFLCCYQDAERLIDDMTYILRKVRSPKYTLPYRLKELIKHYEKKVVLARMQNGLLHFIELNDMPSHNTTLIYNILGYYDDIFITDSAICANLCWSNLQNAIFIDPSTPIKFDDMLKLRLLLGDQRVYIVTGRERLTSLKINNIQEIIHNEAILYNGVGCYEDIMKIISEKQTFV</sequence>
<protein>
    <submittedName>
        <fullName evidence="1">Uncharacterized protein</fullName>
    </submittedName>
</protein>
<evidence type="ECO:0000313" key="1">
    <source>
        <dbReference type="EMBL" id="MCJ2377884.1"/>
    </source>
</evidence>
<reference evidence="1" key="1">
    <citation type="submission" date="2021-11" db="EMBL/GenBank/DDBJ databases">
        <title>Vibrio ZSDE26 sp. nov. and Vibrio ZSDZ34 sp. nov., isolated from coastal seawater in Qingdao.</title>
        <authorList>
            <person name="Zhang P."/>
        </authorList>
    </citation>
    <scope>NUCLEOTIDE SEQUENCE</scope>
    <source>
        <strain evidence="1">ZSDZ34</strain>
    </source>
</reference>
<dbReference type="Proteomes" id="UP001139488">
    <property type="component" value="Unassembled WGS sequence"/>
</dbReference>
<keyword evidence="2" id="KW-1185">Reference proteome</keyword>
<comment type="caution">
    <text evidence="1">The sequence shown here is derived from an EMBL/GenBank/DDBJ whole genome shotgun (WGS) entry which is preliminary data.</text>
</comment>
<accession>A0A9X1WCR7</accession>
<dbReference type="EMBL" id="JAJNNZ010000011">
    <property type="protein sequence ID" value="MCJ2377884.1"/>
    <property type="molecule type" value="Genomic_DNA"/>
</dbReference>
<name>A0A9X1WCR7_9VIBR</name>
<organism evidence="1 2">
    <name type="scientific">Vibrio gelatinilyticus</name>
    <dbReference type="NCBI Taxonomy" id="2893468"/>
    <lineage>
        <taxon>Bacteria</taxon>
        <taxon>Pseudomonadati</taxon>
        <taxon>Pseudomonadota</taxon>
        <taxon>Gammaproteobacteria</taxon>
        <taxon>Vibrionales</taxon>
        <taxon>Vibrionaceae</taxon>
        <taxon>Vibrio</taxon>
    </lineage>
</organism>
<evidence type="ECO:0000313" key="2">
    <source>
        <dbReference type="Proteomes" id="UP001139488"/>
    </source>
</evidence>
<proteinExistence type="predicted"/>
<dbReference type="RefSeq" id="WP_244358132.1">
    <property type="nucleotide sequence ID" value="NZ_JAJNNZ010000011.1"/>
</dbReference>
<gene>
    <name evidence="1" type="ORF">LNL84_13685</name>
</gene>
<dbReference type="AlphaFoldDB" id="A0A9X1WCR7"/>